<dbReference type="AlphaFoldDB" id="A0AAF0SXG4"/>
<dbReference type="Proteomes" id="UP000510844">
    <property type="component" value="Chromosome"/>
</dbReference>
<dbReference type="Gene3D" id="1.10.10.10">
    <property type="entry name" value="Winged helix-like DNA-binding domain superfamily/Winged helix DNA-binding domain"/>
    <property type="match status" value="1"/>
</dbReference>
<sequence>MPAFSGSPAGDSGRPGPAAGWPTPSRLHLGVTTVKTHVSAAMEKLELRNRVQAAVVAHRLGLVDDGFNPVPDPGGP</sequence>
<gene>
    <name evidence="3" type="ORF">H1D33_01145</name>
</gene>
<dbReference type="KEGG" id="mfeu:H1D33_01145"/>
<evidence type="ECO:0000256" key="1">
    <source>
        <dbReference type="SAM" id="MobiDB-lite"/>
    </source>
</evidence>
<dbReference type="RefSeq" id="WP_307755283.1">
    <property type="nucleotide sequence ID" value="NZ_CP059322.2"/>
</dbReference>
<proteinExistence type="predicted"/>
<name>A0AAF0SXG4_9ACTN</name>
<evidence type="ECO:0000313" key="3">
    <source>
        <dbReference type="EMBL" id="WMF04645.1"/>
    </source>
</evidence>
<dbReference type="Pfam" id="PF00196">
    <property type="entry name" value="GerE"/>
    <property type="match status" value="1"/>
</dbReference>
<dbReference type="EMBL" id="CP059322">
    <property type="protein sequence ID" value="WMF04645.1"/>
    <property type="molecule type" value="Genomic_DNA"/>
</dbReference>
<keyword evidence="4" id="KW-1185">Reference proteome</keyword>
<reference evidence="3 4" key="2">
    <citation type="journal article" date="2021" name="Mar. Drugs">
        <title>A New Micromonospora Strain with Antibiotic Activity Isolated from the Microbiome of a Mid-Atlantic Deep-Sea Sponge.</title>
        <authorList>
            <person name="Back C.R."/>
            <person name="Stennett H.L."/>
            <person name="Williams S.E."/>
            <person name="Wang L."/>
            <person name="Ojeda Gomez J."/>
            <person name="Abdulle O.M."/>
            <person name="Duffy T."/>
            <person name="Neal C."/>
            <person name="Mantell J."/>
            <person name="Jepson M.A."/>
            <person name="Hendry K.R."/>
            <person name="Powell D."/>
            <person name="Stach J.E.M."/>
            <person name="Essex-Lopresti A.E."/>
            <person name="Willis C.L."/>
            <person name="Curnow P."/>
            <person name="Race P.R."/>
        </authorList>
    </citation>
    <scope>NUCLEOTIDE SEQUENCE [LARGE SCALE GENOMIC DNA]</scope>
    <source>
        <strain evidence="3 4">28ISP2-46</strain>
    </source>
</reference>
<dbReference type="InterPro" id="IPR000792">
    <property type="entry name" value="Tscrpt_reg_LuxR_C"/>
</dbReference>
<evidence type="ECO:0000259" key="2">
    <source>
        <dbReference type="Pfam" id="PF00196"/>
    </source>
</evidence>
<evidence type="ECO:0000313" key="4">
    <source>
        <dbReference type="Proteomes" id="UP000510844"/>
    </source>
</evidence>
<dbReference type="GO" id="GO:0006355">
    <property type="term" value="P:regulation of DNA-templated transcription"/>
    <property type="evidence" value="ECO:0007669"/>
    <property type="project" value="InterPro"/>
</dbReference>
<protein>
    <submittedName>
        <fullName evidence="3">LuxR C-terminal-related transcriptional regulator</fullName>
    </submittedName>
</protein>
<feature type="domain" description="HTH luxR-type" evidence="2">
    <location>
        <begin position="26"/>
        <end position="57"/>
    </location>
</feature>
<feature type="region of interest" description="Disordered" evidence="1">
    <location>
        <begin position="1"/>
        <end position="25"/>
    </location>
</feature>
<organism evidence="3 4">
    <name type="scientific">Micromonospora robiginosa</name>
    <dbReference type="NCBI Taxonomy" id="2749844"/>
    <lineage>
        <taxon>Bacteria</taxon>
        <taxon>Bacillati</taxon>
        <taxon>Actinomycetota</taxon>
        <taxon>Actinomycetes</taxon>
        <taxon>Micromonosporales</taxon>
        <taxon>Micromonosporaceae</taxon>
        <taxon>Micromonospora</taxon>
    </lineage>
</organism>
<dbReference type="InterPro" id="IPR016032">
    <property type="entry name" value="Sig_transdc_resp-reg_C-effctor"/>
</dbReference>
<reference evidence="4" key="1">
    <citation type="submission" date="2020-07" db="EMBL/GenBank/DDBJ databases">
        <title>A new Micromonospora strain with potent antibiotic activity isolated from the microbiome of a mid-Atlantic deep-sea sponge.</title>
        <authorList>
            <person name="Back C.R."/>
            <person name="Stennett H.L."/>
            <person name="Williams S.E."/>
            <person name="Wang L."/>
            <person name="Ojeda Gomez J."/>
            <person name="Abdulle O.M."/>
            <person name="Duffy T."/>
            <person name="Hendry K.R."/>
            <person name="Powell D."/>
            <person name="Stach J.E."/>
            <person name="Essex-Lopresti A.E."/>
            <person name="Willis C.L."/>
            <person name="Curnow P."/>
            <person name="Race P.R."/>
        </authorList>
    </citation>
    <scope>NUCLEOTIDE SEQUENCE [LARGE SCALE GENOMIC DNA]</scope>
    <source>
        <strain evidence="4">28ISP2-46</strain>
    </source>
</reference>
<dbReference type="SUPFAM" id="SSF46894">
    <property type="entry name" value="C-terminal effector domain of the bipartite response regulators"/>
    <property type="match status" value="1"/>
</dbReference>
<accession>A0AAF0SXG4</accession>
<dbReference type="InterPro" id="IPR036388">
    <property type="entry name" value="WH-like_DNA-bd_sf"/>
</dbReference>
<dbReference type="GO" id="GO:0003677">
    <property type="term" value="F:DNA binding"/>
    <property type="evidence" value="ECO:0007669"/>
    <property type="project" value="InterPro"/>
</dbReference>